<dbReference type="EMBL" id="BJWL01000233">
    <property type="protein sequence ID" value="GFS35562.1"/>
    <property type="molecule type" value="Genomic_DNA"/>
</dbReference>
<organism evidence="3 4">
    <name type="scientific">Actinidia rufa</name>
    <dbReference type="NCBI Taxonomy" id="165716"/>
    <lineage>
        <taxon>Eukaryota</taxon>
        <taxon>Viridiplantae</taxon>
        <taxon>Streptophyta</taxon>
        <taxon>Embryophyta</taxon>
        <taxon>Tracheophyta</taxon>
        <taxon>Spermatophyta</taxon>
        <taxon>Magnoliopsida</taxon>
        <taxon>eudicotyledons</taxon>
        <taxon>Gunneridae</taxon>
        <taxon>Pentapetalae</taxon>
        <taxon>asterids</taxon>
        <taxon>Ericales</taxon>
        <taxon>Actinidiaceae</taxon>
        <taxon>Actinidia</taxon>
    </lineage>
</organism>
<dbReference type="Proteomes" id="UP000585474">
    <property type="component" value="Unassembled WGS sequence"/>
</dbReference>
<comment type="caution">
    <text evidence="3">The sequence shown here is derived from an EMBL/GenBank/DDBJ whole genome shotgun (WGS) entry which is preliminary data.</text>
</comment>
<evidence type="ECO:0000256" key="1">
    <source>
        <dbReference type="SAM" id="MobiDB-lite"/>
    </source>
</evidence>
<feature type="signal peptide" evidence="2">
    <location>
        <begin position="1"/>
        <end position="22"/>
    </location>
</feature>
<proteinExistence type="predicted"/>
<name>A0A7J0DHS4_9ERIC</name>
<feature type="chain" id="PRO_5029538749" evidence="2">
    <location>
        <begin position="23"/>
        <end position="87"/>
    </location>
</feature>
<keyword evidence="4" id="KW-1185">Reference proteome</keyword>
<sequence length="87" mass="9413">MKMKTFLVVILVTLILVPETLQANAKGLTLANRRLLGDGDDDVNHSYGQYAHGSGGSSTDTHRVFTNQNPPVEECSKKDILAGRSCP</sequence>
<evidence type="ECO:0000313" key="4">
    <source>
        <dbReference type="Proteomes" id="UP000585474"/>
    </source>
</evidence>
<accession>A0A7J0DHS4</accession>
<reference evidence="4" key="1">
    <citation type="submission" date="2019-07" db="EMBL/GenBank/DDBJ databases">
        <title>De Novo Assembly of kiwifruit Actinidia rufa.</title>
        <authorList>
            <person name="Sugita-Konishi S."/>
            <person name="Sato K."/>
            <person name="Mori E."/>
            <person name="Abe Y."/>
            <person name="Kisaki G."/>
            <person name="Hamano K."/>
            <person name="Suezawa K."/>
            <person name="Otani M."/>
            <person name="Fukuda T."/>
            <person name="Manabe T."/>
            <person name="Gomi K."/>
            <person name="Tabuchi M."/>
            <person name="Akimitsu K."/>
            <person name="Kataoka I."/>
        </authorList>
    </citation>
    <scope>NUCLEOTIDE SEQUENCE [LARGE SCALE GENOMIC DNA]</scope>
    <source>
        <strain evidence="4">cv. Fuchu</strain>
    </source>
</reference>
<evidence type="ECO:0000256" key="2">
    <source>
        <dbReference type="SAM" id="SignalP"/>
    </source>
</evidence>
<feature type="region of interest" description="Disordered" evidence="1">
    <location>
        <begin position="46"/>
        <end position="70"/>
    </location>
</feature>
<evidence type="ECO:0000313" key="3">
    <source>
        <dbReference type="EMBL" id="GFS35562.1"/>
    </source>
</evidence>
<dbReference type="AlphaFoldDB" id="A0A7J0DHS4"/>
<protein>
    <submittedName>
        <fullName evidence="3">Uncharacterized protein</fullName>
    </submittedName>
</protein>
<keyword evidence="2" id="KW-0732">Signal</keyword>
<gene>
    <name evidence="3" type="ORF">Acr_00g0040640</name>
</gene>